<accession>A0A9P0K947</accession>
<dbReference type="GO" id="GO:0005737">
    <property type="term" value="C:cytoplasm"/>
    <property type="evidence" value="ECO:0007669"/>
    <property type="project" value="TreeGrafter"/>
</dbReference>
<dbReference type="AlphaFoldDB" id="A0A9P0K947"/>
<dbReference type="OrthoDB" id="413953at2759"/>
<evidence type="ECO:0000313" key="2">
    <source>
        <dbReference type="Proteomes" id="UP001152888"/>
    </source>
</evidence>
<dbReference type="Pfam" id="PF13242">
    <property type="entry name" value="Hydrolase_like"/>
    <property type="match status" value="1"/>
</dbReference>
<sequence length="140" mass="15495">MLKAASYLNKPQCLFIATNTDERFPMNTDLVVPGTGAIVKAVETAAQREPIVIGKPNSFIAESIIKNHGVQPKRTLMIGDRCNTDILLGTRCGFQTCLVLTGVTSLDDVMDWKNSNQREDRDLVPDVYLEKLGDLLPFLD</sequence>
<evidence type="ECO:0000313" key="1">
    <source>
        <dbReference type="EMBL" id="CAH1970470.1"/>
    </source>
</evidence>
<dbReference type="PANTHER" id="PTHR19288">
    <property type="entry name" value="4-NITROPHENYLPHOSPHATASE-RELATED"/>
    <property type="match status" value="1"/>
</dbReference>
<dbReference type="PANTHER" id="PTHR19288:SF93">
    <property type="entry name" value="FI11325P-RELATED"/>
    <property type="match status" value="1"/>
</dbReference>
<evidence type="ECO:0008006" key="3">
    <source>
        <dbReference type="Google" id="ProtNLM"/>
    </source>
</evidence>
<name>A0A9P0K947_ACAOB</name>
<proteinExistence type="predicted"/>
<dbReference type="EMBL" id="CAKOFQ010006775">
    <property type="protein sequence ID" value="CAH1970470.1"/>
    <property type="molecule type" value="Genomic_DNA"/>
</dbReference>
<dbReference type="InterPro" id="IPR036412">
    <property type="entry name" value="HAD-like_sf"/>
</dbReference>
<dbReference type="Proteomes" id="UP001152888">
    <property type="component" value="Unassembled WGS sequence"/>
</dbReference>
<dbReference type="SUPFAM" id="SSF56784">
    <property type="entry name" value="HAD-like"/>
    <property type="match status" value="1"/>
</dbReference>
<dbReference type="Gene3D" id="3.40.50.1000">
    <property type="entry name" value="HAD superfamily/HAD-like"/>
    <property type="match status" value="1"/>
</dbReference>
<reference evidence="1" key="1">
    <citation type="submission" date="2022-03" db="EMBL/GenBank/DDBJ databases">
        <authorList>
            <person name="Sayadi A."/>
        </authorList>
    </citation>
    <scope>NUCLEOTIDE SEQUENCE</scope>
</reference>
<comment type="caution">
    <text evidence="1">The sequence shown here is derived from an EMBL/GenBank/DDBJ whole genome shotgun (WGS) entry which is preliminary data.</text>
</comment>
<protein>
    <recommendedName>
        <fullName evidence="3">Phosphoglycolate phosphatase</fullName>
    </recommendedName>
</protein>
<dbReference type="InterPro" id="IPR023214">
    <property type="entry name" value="HAD_sf"/>
</dbReference>
<keyword evidence="2" id="KW-1185">Reference proteome</keyword>
<organism evidence="1 2">
    <name type="scientific">Acanthoscelides obtectus</name>
    <name type="common">Bean weevil</name>
    <name type="synonym">Bruchus obtectus</name>
    <dbReference type="NCBI Taxonomy" id="200917"/>
    <lineage>
        <taxon>Eukaryota</taxon>
        <taxon>Metazoa</taxon>
        <taxon>Ecdysozoa</taxon>
        <taxon>Arthropoda</taxon>
        <taxon>Hexapoda</taxon>
        <taxon>Insecta</taxon>
        <taxon>Pterygota</taxon>
        <taxon>Neoptera</taxon>
        <taxon>Endopterygota</taxon>
        <taxon>Coleoptera</taxon>
        <taxon>Polyphaga</taxon>
        <taxon>Cucujiformia</taxon>
        <taxon>Chrysomeloidea</taxon>
        <taxon>Chrysomelidae</taxon>
        <taxon>Bruchinae</taxon>
        <taxon>Bruchini</taxon>
        <taxon>Acanthoscelides</taxon>
    </lineage>
</organism>
<dbReference type="GO" id="GO:0016791">
    <property type="term" value="F:phosphatase activity"/>
    <property type="evidence" value="ECO:0007669"/>
    <property type="project" value="TreeGrafter"/>
</dbReference>
<gene>
    <name evidence="1" type="ORF">ACAOBT_LOCUS8936</name>
</gene>